<dbReference type="Proteomes" id="UP000831701">
    <property type="component" value="Chromosome 2"/>
</dbReference>
<evidence type="ECO:0000313" key="2">
    <source>
        <dbReference type="Proteomes" id="UP000831701"/>
    </source>
</evidence>
<sequence>MYSELECGICYRNYNAGRRCPRELRCKHSFCESCLLALSRALTPGEARQGAGGRSIACPLCRHRTDISGEGKVRAELRVDEGVLERLMSAGVLDNEDPEEEEEVVEEEEEECQVQGGDDGREEATLPDTAAEESDSSVGSRGRSLRRSWRKVWRKISGKRGGERRDNTVESFIPVPHDTGNGKSVVSSFVNTTARGSVHPYKPGQTIKSIYGFRGFKSPVLGAVKEPSVVSSSSSKERTGFLRYSFDKGRYANMYPSLSPKYMFGQKEAQTLTAIPAELEGTPADYSPGTSDIVQTSTVSRRIIFKEARPVIPESDAGRDSNPDRKPFRIYRRLHGLKGFGTQPLEGAKTSVPEPDKSTRVQQGFEGFKLTGSQIWQPKSSGIHGWYNKIGETEPGSSHVSTVNQNEQSSEDLEPLLKTTGSPESRFRPDKYKNEKKYKEQNPTTASESHRVSSAYLRLAGDFRVESSPKSDKRPPSETKPVEMRATLLNRSTSSTVRGKRVKGKHNNGKKLSKSTLLTNGTAILRLPKLPARYKAVTYSDILGSASFSGVSAVTPTTITPPDKDYSPEATASTRQDEREGHQTSPDEGEDFSSVKENNHFKNFKKANIDEDPVI</sequence>
<protein>
    <submittedName>
        <fullName evidence="1">Uncharacterized protein</fullName>
    </submittedName>
</protein>
<gene>
    <name evidence="1" type="ORF">L3Q82_004057</name>
</gene>
<organism evidence="1 2">
    <name type="scientific">Scortum barcoo</name>
    <name type="common">barcoo grunter</name>
    <dbReference type="NCBI Taxonomy" id="214431"/>
    <lineage>
        <taxon>Eukaryota</taxon>
        <taxon>Metazoa</taxon>
        <taxon>Chordata</taxon>
        <taxon>Craniata</taxon>
        <taxon>Vertebrata</taxon>
        <taxon>Euteleostomi</taxon>
        <taxon>Actinopterygii</taxon>
        <taxon>Neopterygii</taxon>
        <taxon>Teleostei</taxon>
        <taxon>Neoteleostei</taxon>
        <taxon>Acanthomorphata</taxon>
        <taxon>Eupercaria</taxon>
        <taxon>Centrarchiformes</taxon>
        <taxon>Terapontoidei</taxon>
        <taxon>Terapontidae</taxon>
        <taxon>Scortum</taxon>
    </lineage>
</organism>
<accession>A0ACB8X6K7</accession>
<reference evidence="1" key="1">
    <citation type="submission" date="2022-04" db="EMBL/GenBank/DDBJ databases">
        <title>Jade perch genome.</title>
        <authorList>
            <person name="Chao B."/>
        </authorList>
    </citation>
    <scope>NUCLEOTIDE SEQUENCE</scope>
    <source>
        <strain evidence="1">CB-2022</strain>
    </source>
</reference>
<evidence type="ECO:0000313" key="1">
    <source>
        <dbReference type="EMBL" id="KAI3375761.1"/>
    </source>
</evidence>
<name>A0ACB8X6K7_9TELE</name>
<keyword evidence="2" id="KW-1185">Reference proteome</keyword>
<dbReference type="EMBL" id="CM041532">
    <property type="protein sequence ID" value="KAI3375761.1"/>
    <property type="molecule type" value="Genomic_DNA"/>
</dbReference>
<proteinExistence type="predicted"/>
<comment type="caution">
    <text evidence="1">The sequence shown here is derived from an EMBL/GenBank/DDBJ whole genome shotgun (WGS) entry which is preliminary data.</text>
</comment>